<evidence type="ECO:0000256" key="8">
    <source>
        <dbReference type="ARBA" id="ARBA00023300"/>
    </source>
</evidence>
<comment type="miscellaneous">
    <text evidence="10">The basic functional RuBisCO is composed of a large chain homodimer in a 'head-to-tail' conformation. In form I RuBisCO this homodimer is arranged in a barrel-like tetramer with the small subunits forming a tetrameric 'cap' on each end of the 'barrel'.</text>
</comment>
<keyword evidence="1 10" id="KW-0150">Chloroplast</keyword>
<dbReference type="PRINTS" id="PR00152">
    <property type="entry name" value="RUBISCOSMALL"/>
</dbReference>
<keyword evidence="4 10" id="KW-0934">Plastid</keyword>
<dbReference type="PANTHER" id="PTHR47926:SF350">
    <property type="entry name" value="(WILD MALAYSIAN BANANA) HYPOTHETICAL PROTEIN"/>
    <property type="match status" value="1"/>
</dbReference>
<dbReference type="GO" id="GO:0009451">
    <property type="term" value="P:RNA modification"/>
    <property type="evidence" value="ECO:0007669"/>
    <property type="project" value="InterPro"/>
</dbReference>
<dbReference type="GO" id="GO:0009506">
    <property type="term" value="C:plasmodesma"/>
    <property type="evidence" value="ECO:0007669"/>
    <property type="project" value="UniProtKB-SubCell"/>
</dbReference>
<dbReference type="Pfam" id="PF13041">
    <property type="entry name" value="PPR_2"/>
    <property type="match status" value="1"/>
</dbReference>
<comment type="caution">
    <text evidence="15">The sequence shown here is derived from an EMBL/GenBank/DDBJ whole genome shotgun (WGS) entry which is preliminary data.</text>
</comment>
<dbReference type="AlphaFoldDB" id="A0A5N6PM22"/>
<comment type="similarity">
    <text evidence="10 12">Belongs to the RuBisCO small chain family.</text>
</comment>
<comment type="function">
    <text evidence="10 12">RuBisCO catalyzes two reactions: the carboxylation of D-ribulose 1,5-bisphosphate, the primary event in carbon dioxide fixation, as well as the oxidative fragmentation of the pentose substrate. Both reactions occur simultaneously and in competition at the same active site. Although the small subunit is not catalytic it is essential for maximal activity.</text>
</comment>
<evidence type="ECO:0000256" key="6">
    <source>
        <dbReference type="ARBA" id="ARBA00022946"/>
    </source>
</evidence>
<dbReference type="NCBIfam" id="TIGR00756">
    <property type="entry name" value="PPR"/>
    <property type="match status" value="1"/>
</dbReference>
<gene>
    <name evidence="10" type="primary">RBCS</name>
    <name evidence="15" type="ORF">E3N88_05829</name>
</gene>
<dbReference type="GO" id="GO:0003723">
    <property type="term" value="F:RNA binding"/>
    <property type="evidence" value="ECO:0007669"/>
    <property type="project" value="InterPro"/>
</dbReference>
<keyword evidence="3 10" id="KW-0113">Calvin cycle</keyword>
<evidence type="ECO:0000256" key="9">
    <source>
        <dbReference type="ARBA" id="ARBA00024184"/>
    </source>
</evidence>
<evidence type="ECO:0000256" key="4">
    <source>
        <dbReference type="ARBA" id="ARBA00022640"/>
    </source>
</evidence>
<proteinExistence type="inferred from homology"/>
<keyword evidence="13" id="KW-0472">Membrane</keyword>
<dbReference type="Proteomes" id="UP000326396">
    <property type="component" value="Linkage Group LG11"/>
</dbReference>
<dbReference type="SUPFAM" id="SSF55239">
    <property type="entry name" value="RuBisCO, small subunit"/>
    <property type="match status" value="1"/>
</dbReference>
<dbReference type="FunFam" id="3.30.190.10:FF:000001">
    <property type="entry name" value="Ribulose bisphosphate carboxylase small chain, chloroplastic"/>
    <property type="match status" value="1"/>
</dbReference>
<evidence type="ECO:0000256" key="12">
    <source>
        <dbReference type="RuleBase" id="RU003627"/>
    </source>
</evidence>
<keyword evidence="5" id="KW-0677">Repeat</keyword>
<dbReference type="CDD" id="cd03527">
    <property type="entry name" value="RuBisCO_small"/>
    <property type="match status" value="1"/>
</dbReference>
<dbReference type="InterPro" id="IPR036385">
    <property type="entry name" value="RuBisCO_ssu_sf"/>
</dbReference>
<dbReference type="InterPro" id="IPR046960">
    <property type="entry name" value="PPR_At4g14850-like_plant"/>
</dbReference>
<feature type="transmembrane region" description="Helical" evidence="13">
    <location>
        <begin position="270"/>
        <end position="294"/>
    </location>
</feature>
<evidence type="ECO:0000259" key="14">
    <source>
        <dbReference type="SMART" id="SM00961"/>
    </source>
</evidence>
<evidence type="ECO:0000256" key="7">
    <source>
        <dbReference type="ARBA" id="ARBA00023238"/>
    </source>
</evidence>
<dbReference type="GO" id="GO:0019253">
    <property type="term" value="P:reductive pentose-phosphate cycle"/>
    <property type="evidence" value="ECO:0007669"/>
    <property type="project" value="UniProtKB-UniRule"/>
</dbReference>
<dbReference type="InterPro" id="IPR002885">
    <property type="entry name" value="PPR_rpt"/>
</dbReference>
<dbReference type="Pfam" id="PF01535">
    <property type="entry name" value="PPR"/>
    <property type="match status" value="1"/>
</dbReference>
<dbReference type="InterPro" id="IPR011990">
    <property type="entry name" value="TPR-like_helical_dom_sf"/>
</dbReference>
<keyword evidence="6" id="KW-0809">Transit peptide</keyword>
<dbReference type="PANTHER" id="PTHR47926">
    <property type="entry name" value="PENTATRICOPEPTIDE REPEAT-CONTAINING PROTEIN"/>
    <property type="match status" value="1"/>
</dbReference>
<dbReference type="InterPro" id="IPR000894">
    <property type="entry name" value="RuBisCO_ssu_dom"/>
</dbReference>
<organism evidence="15 16">
    <name type="scientific">Mikania micrantha</name>
    <name type="common">bitter vine</name>
    <dbReference type="NCBI Taxonomy" id="192012"/>
    <lineage>
        <taxon>Eukaryota</taxon>
        <taxon>Viridiplantae</taxon>
        <taxon>Streptophyta</taxon>
        <taxon>Embryophyta</taxon>
        <taxon>Tracheophyta</taxon>
        <taxon>Spermatophyta</taxon>
        <taxon>Magnoliopsida</taxon>
        <taxon>eudicotyledons</taxon>
        <taxon>Gunneridae</taxon>
        <taxon>Pentapetalae</taxon>
        <taxon>asterids</taxon>
        <taxon>campanulids</taxon>
        <taxon>Asterales</taxon>
        <taxon>Asteraceae</taxon>
        <taxon>Asteroideae</taxon>
        <taxon>Heliantheae alliance</taxon>
        <taxon>Eupatorieae</taxon>
        <taxon>Mikania</taxon>
    </lineage>
</organism>
<evidence type="ECO:0000256" key="11">
    <source>
        <dbReference type="PROSITE-ProRule" id="PRU00708"/>
    </source>
</evidence>
<dbReference type="Gene3D" id="3.30.190.10">
    <property type="entry name" value="Ribulose bisphosphate carboxylase, small subunit"/>
    <property type="match status" value="1"/>
</dbReference>
<feature type="repeat" description="PPR" evidence="11">
    <location>
        <begin position="99"/>
        <end position="133"/>
    </location>
</feature>
<keyword evidence="8 10" id="KW-0120">Carbon dioxide fixation</keyword>
<dbReference type="EMBL" id="SZYD01000003">
    <property type="protein sequence ID" value="KAD6794933.1"/>
    <property type="molecule type" value="Genomic_DNA"/>
</dbReference>
<dbReference type="OrthoDB" id="2013936at2759"/>
<dbReference type="FunFam" id="1.25.40.10:FF:000090">
    <property type="entry name" value="Pentatricopeptide repeat-containing protein, chloroplastic"/>
    <property type="match status" value="1"/>
</dbReference>
<dbReference type="GO" id="GO:0009507">
    <property type="term" value="C:chloroplast"/>
    <property type="evidence" value="ECO:0007669"/>
    <property type="project" value="UniProtKB-SubCell"/>
</dbReference>
<evidence type="ECO:0000256" key="1">
    <source>
        <dbReference type="ARBA" id="ARBA00022528"/>
    </source>
</evidence>
<keyword evidence="7 10" id="KW-0601">Photorespiration</keyword>
<dbReference type="Pfam" id="PF00101">
    <property type="entry name" value="RuBisCO_small"/>
    <property type="match status" value="1"/>
</dbReference>
<accession>A0A5N6PM22</accession>
<evidence type="ECO:0000256" key="2">
    <source>
        <dbReference type="ARBA" id="ARBA00022531"/>
    </source>
</evidence>
<evidence type="ECO:0000256" key="5">
    <source>
        <dbReference type="ARBA" id="ARBA00022737"/>
    </source>
</evidence>
<evidence type="ECO:0000313" key="15">
    <source>
        <dbReference type="EMBL" id="KAD6794933.1"/>
    </source>
</evidence>
<protein>
    <recommendedName>
        <fullName evidence="10">Ribulose bisphosphate carboxylase small subunit, chloroplastic</fullName>
        <shortName evidence="10">RuBisCO small subunit</shortName>
    </recommendedName>
</protein>
<keyword evidence="13" id="KW-1133">Transmembrane helix</keyword>
<keyword evidence="16" id="KW-1185">Reference proteome</keyword>
<dbReference type="HAMAP" id="MF_00859">
    <property type="entry name" value="RuBisCO_S_bact"/>
    <property type="match status" value="1"/>
</dbReference>
<dbReference type="SMART" id="SM00961">
    <property type="entry name" value="RuBisCO_small"/>
    <property type="match status" value="1"/>
</dbReference>
<reference evidence="15 16" key="1">
    <citation type="submission" date="2019-05" db="EMBL/GenBank/DDBJ databases">
        <title>Mikania micrantha, genome provides insights into the molecular mechanism of rapid growth.</title>
        <authorList>
            <person name="Liu B."/>
        </authorList>
    </citation>
    <scope>NUCLEOTIDE SEQUENCE [LARGE SCALE GENOMIC DNA]</scope>
    <source>
        <strain evidence="15">NLD-2019</strain>
        <tissue evidence="15">Leaf</tissue>
    </source>
</reference>
<feature type="domain" description="Ribulose bisphosphate carboxylase small subunit" evidence="14">
    <location>
        <begin position="372"/>
        <end position="480"/>
    </location>
</feature>
<name>A0A5N6PM22_9ASTR</name>
<dbReference type="Gene3D" id="1.25.40.10">
    <property type="entry name" value="Tetratricopeptide repeat domain"/>
    <property type="match status" value="1"/>
</dbReference>
<comment type="subcellular location">
    <subcellularLocation>
        <location evidence="9">Cell junction</location>
        <location evidence="9">Plasmodesma</location>
    </subcellularLocation>
    <subcellularLocation>
        <location evidence="10">Plastid</location>
        <location evidence="10">Chloroplast</location>
    </subcellularLocation>
</comment>
<sequence>MISGYSKTSNQEMGYFSNGLIDNVCKVFDEMHERKDVAYSAMVFWCSWCYDIGRSIHSQLVEDSVSIDLDFGTAFIDFYAKCGDIEKAKDIVGTMRHKDVVTWSAMILGLATNGENETAIHLFEEMEHKGPFPNGITFVVVLVACNHKNLLNKARCLLGKMSKVYNMQPTIEHYGCMIDLLARYGQLKETEILIKLMPMAPDGAIWGSFLHGCLTHNEIHLAETGGKHVLSLEPNHSGRYVVLANMYANKYWKTGRCDYTEEDDDRKEKLSLFLVGVLLESMGLLTNYLLMINFTLKLESLMKSYGQYDKSTSRMSSATFTAPVTGSVCVGLNPNESKLFQTTNLIPWSRKTVSNGSRIHCMKVWNPINNKKFETLSYLPPLADESIAKEIDYMMKKGWIPCLEFDSVGHVFRENSRIPNYYDGRYWTMWKLPMFGCTDSSQVLNEIQECKKTYPNAYIRCLAFDNVKQAQCMSFVIQKPITP</sequence>
<evidence type="ECO:0000313" key="16">
    <source>
        <dbReference type="Proteomes" id="UP000326396"/>
    </source>
</evidence>
<dbReference type="GO" id="GO:0016984">
    <property type="term" value="F:ribulose-bisphosphate carboxylase activity"/>
    <property type="evidence" value="ECO:0007669"/>
    <property type="project" value="UniProtKB-UniRule"/>
</dbReference>
<comment type="subunit">
    <text evidence="10 12">Heterohexadecamer of 8 large and 8 small subunits.</text>
</comment>
<dbReference type="GO" id="GO:0009853">
    <property type="term" value="P:photorespiration"/>
    <property type="evidence" value="ECO:0007669"/>
    <property type="project" value="UniProtKB-UniRule"/>
</dbReference>
<evidence type="ECO:0000256" key="10">
    <source>
        <dbReference type="HAMAP-Rule" id="MF_00860"/>
    </source>
</evidence>
<keyword evidence="13" id="KW-0812">Transmembrane</keyword>
<dbReference type="InterPro" id="IPR024681">
    <property type="entry name" value="RuBisCO_ssu"/>
</dbReference>
<dbReference type="PROSITE" id="PS51375">
    <property type="entry name" value="PPR"/>
    <property type="match status" value="1"/>
</dbReference>
<evidence type="ECO:0000256" key="13">
    <source>
        <dbReference type="SAM" id="Phobius"/>
    </source>
</evidence>
<evidence type="ECO:0000256" key="3">
    <source>
        <dbReference type="ARBA" id="ARBA00022567"/>
    </source>
</evidence>
<keyword evidence="2 10" id="KW-0602">Photosynthesis</keyword>